<keyword evidence="3" id="KW-1185">Reference proteome</keyword>
<dbReference type="Proteomes" id="UP000187412">
    <property type="component" value="Unassembled WGS sequence"/>
</dbReference>
<organism evidence="2 3">
    <name type="scientific">Paenibacillus borealis</name>
    <dbReference type="NCBI Taxonomy" id="160799"/>
    <lineage>
        <taxon>Bacteria</taxon>
        <taxon>Bacillati</taxon>
        <taxon>Bacillota</taxon>
        <taxon>Bacilli</taxon>
        <taxon>Bacillales</taxon>
        <taxon>Paenibacillaceae</taxon>
        <taxon>Paenibacillus</taxon>
    </lineage>
</organism>
<sequence length="90" mass="10073">MKLRIKYIGLSALLFSTVFVFGKSDTLNEQFVESPIVDNVSSELVSDSHLPTSDRNLNVVPVVDEDKGLVQLIPIYKNEDTPQIKLLPSR</sequence>
<evidence type="ECO:0000313" key="2">
    <source>
        <dbReference type="EMBL" id="OMD44506.1"/>
    </source>
</evidence>
<comment type="caution">
    <text evidence="2">The sequence shown here is derived from an EMBL/GenBank/DDBJ whole genome shotgun (WGS) entry which is preliminary data.</text>
</comment>
<dbReference type="EMBL" id="MPTB01000032">
    <property type="protein sequence ID" value="OMD44506.1"/>
    <property type="molecule type" value="Genomic_DNA"/>
</dbReference>
<feature type="signal peptide" evidence="1">
    <location>
        <begin position="1"/>
        <end position="22"/>
    </location>
</feature>
<name>A0ABX3H558_PAEBO</name>
<keyword evidence="1" id="KW-0732">Signal</keyword>
<evidence type="ECO:0000313" key="3">
    <source>
        <dbReference type="Proteomes" id="UP000187412"/>
    </source>
</evidence>
<accession>A0ABX3H558</accession>
<feature type="chain" id="PRO_5045697257" evidence="1">
    <location>
        <begin position="23"/>
        <end position="90"/>
    </location>
</feature>
<gene>
    <name evidence="2" type="ORF">BSK56_22610</name>
</gene>
<protein>
    <submittedName>
        <fullName evidence="2">Uncharacterized protein</fullName>
    </submittedName>
</protein>
<reference evidence="2 3" key="1">
    <citation type="submission" date="2016-10" db="EMBL/GenBank/DDBJ databases">
        <title>Paenibacillus species isolates.</title>
        <authorList>
            <person name="Beno S.M."/>
        </authorList>
    </citation>
    <scope>NUCLEOTIDE SEQUENCE [LARGE SCALE GENOMIC DNA]</scope>
    <source>
        <strain evidence="2 3">FSL H7-0744</strain>
    </source>
</reference>
<proteinExistence type="predicted"/>
<evidence type="ECO:0000256" key="1">
    <source>
        <dbReference type="SAM" id="SignalP"/>
    </source>
</evidence>